<dbReference type="AlphaFoldDB" id="A0A6A0AJ06"/>
<organism evidence="1 2">
    <name type="scientific">Haematococcus lacustris</name>
    <name type="common">Green alga</name>
    <name type="synonym">Haematococcus pluvialis</name>
    <dbReference type="NCBI Taxonomy" id="44745"/>
    <lineage>
        <taxon>Eukaryota</taxon>
        <taxon>Viridiplantae</taxon>
        <taxon>Chlorophyta</taxon>
        <taxon>core chlorophytes</taxon>
        <taxon>Chlorophyceae</taxon>
        <taxon>CS clade</taxon>
        <taxon>Chlamydomonadales</taxon>
        <taxon>Haematococcaceae</taxon>
        <taxon>Haematococcus</taxon>
    </lineage>
</organism>
<keyword evidence="2" id="KW-1185">Reference proteome</keyword>
<protein>
    <submittedName>
        <fullName evidence="1">Uncharacterized protein</fullName>
    </submittedName>
</protein>
<comment type="caution">
    <text evidence="1">The sequence shown here is derived from an EMBL/GenBank/DDBJ whole genome shotgun (WGS) entry which is preliminary data.</text>
</comment>
<reference evidence="1 2" key="1">
    <citation type="submission" date="2020-02" db="EMBL/GenBank/DDBJ databases">
        <title>Draft genome sequence of Haematococcus lacustris strain NIES-144.</title>
        <authorList>
            <person name="Morimoto D."/>
            <person name="Nakagawa S."/>
            <person name="Yoshida T."/>
            <person name="Sawayama S."/>
        </authorList>
    </citation>
    <scope>NUCLEOTIDE SEQUENCE [LARGE SCALE GENOMIC DNA]</scope>
    <source>
        <strain evidence="1 2">NIES-144</strain>
    </source>
</reference>
<evidence type="ECO:0000313" key="1">
    <source>
        <dbReference type="EMBL" id="GFH32746.1"/>
    </source>
</evidence>
<accession>A0A6A0AJ06</accession>
<sequence>MAKPEEQIKEVQNEIDAIKALPMDHPHKPRLSDLDNLLISLLRQRVLILEKEDCACGPPCRRGYGCLLPCCHLAFMWSLAVTNRPRLTWQSSHDAWPKGQCTTMVVYDAPMHSWVCGEGMGFSAPLIEWCVH</sequence>
<dbReference type="Proteomes" id="UP000485058">
    <property type="component" value="Unassembled WGS sequence"/>
</dbReference>
<dbReference type="EMBL" id="BLLF01007060">
    <property type="protein sequence ID" value="GFH32746.1"/>
    <property type="molecule type" value="Genomic_DNA"/>
</dbReference>
<name>A0A6A0AJ06_HAELA</name>
<gene>
    <name evidence="1" type="ORF">HaLaN_32015</name>
</gene>
<proteinExistence type="predicted"/>
<evidence type="ECO:0000313" key="2">
    <source>
        <dbReference type="Proteomes" id="UP000485058"/>
    </source>
</evidence>